<comment type="caution">
    <text evidence="2">The sequence shown here is derived from an EMBL/GenBank/DDBJ whole genome shotgun (WGS) entry which is preliminary data.</text>
</comment>
<protein>
    <submittedName>
        <fullName evidence="2">Uncharacterized protein</fullName>
    </submittedName>
</protein>
<proteinExistence type="predicted"/>
<evidence type="ECO:0000313" key="3">
    <source>
        <dbReference type="Proteomes" id="UP000567179"/>
    </source>
</evidence>
<organism evidence="2 3">
    <name type="scientific">Psilocybe cf. subviscida</name>
    <dbReference type="NCBI Taxonomy" id="2480587"/>
    <lineage>
        <taxon>Eukaryota</taxon>
        <taxon>Fungi</taxon>
        <taxon>Dikarya</taxon>
        <taxon>Basidiomycota</taxon>
        <taxon>Agaricomycotina</taxon>
        <taxon>Agaricomycetes</taxon>
        <taxon>Agaricomycetidae</taxon>
        <taxon>Agaricales</taxon>
        <taxon>Agaricineae</taxon>
        <taxon>Strophariaceae</taxon>
        <taxon>Psilocybe</taxon>
    </lineage>
</organism>
<dbReference type="EMBL" id="JAACJJ010000015">
    <property type="protein sequence ID" value="KAF5325516.1"/>
    <property type="molecule type" value="Genomic_DNA"/>
</dbReference>
<feature type="compositionally biased region" description="Low complexity" evidence="1">
    <location>
        <begin position="138"/>
        <end position="147"/>
    </location>
</feature>
<keyword evidence="3" id="KW-1185">Reference proteome</keyword>
<feature type="region of interest" description="Disordered" evidence="1">
    <location>
        <begin position="58"/>
        <end position="151"/>
    </location>
</feature>
<evidence type="ECO:0000256" key="1">
    <source>
        <dbReference type="SAM" id="MobiDB-lite"/>
    </source>
</evidence>
<name>A0A8H5BME4_9AGAR</name>
<accession>A0A8H5BME4</accession>
<reference evidence="2 3" key="1">
    <citation type="journal article" date="2020" name="ISME J.">
        <title>Uncovering the hidden diversity of litter-decomposition mechanisms in mushroom-forming fungi.</title>
        <authorList>
            <person name="Floudas D."/>
            <person name="Bentzer J."/>
            <person name="Ahren D."/>
            <person name="Johansson T."/>
            <person name="Persson P."/>
            <person name="Tunlid A."/>
        </authorList>
    </citation>
    <scope>NUCLEOTIDE SEQUENCE [LARGE SCALE GENOMIC DNA]</scope>
    <source>
        <strain evidence="2 3">CBS 101986</strain>
    </source>
</reference>
<feature type="compositionally biased region" description="Low complexity" evidence="1">
    <location>
        <begin position="82"/>
        <end position="101"/>
    </location>
</feature>
<sequence length="305" mass="32758">MLTKVTNRVRRRSLTEGGTIAYRIQAVTVAPDLLRWSDFANPFPPVALGGYSRYYASKTHSPPAGQESTYCPELSRHPDFASSTSSSSSKPSPTGVSGPSSLKTPLFPLSSKPEEPSTPPKRSLTIIREASRESMSPGSARAAGQSSLRRRRRQLLRTPSIERDFAVTARHLFSSSTSSLYPPSSDFTTPTKGTASPFPLHIRSISTGSDESHGSEDSHHTSSDESAQSEEYPITPTISMDSGEVRKGYGDTLVLGDTGEFDFGLDGIDANSTIPSLPTPKVEPVTPRPESWASFSTAKSDFGAA</sequence>
<evidence type="ECO:0000313" key="2">
    <source>
        <dbReference type="EMBL" id="KAF5325516.1"/>
    </source>
</evidence>
<dbReference type="OrthoDB" id="3065051at2759"/>
<feature type="compositionally biased region" description="Basic and acidic residues" evidence="1">
    <location>
        <begin position="210"/>
        <end position="223"/>
    </location>
</feature>
<feature type="region of interest" description="Disordered" evidence="1">
    <location>
        <begin position="176"/>
        <end position="245"/>
    </location>
</feature>
<gene>
    <name evidence="2" type="ORF">D9619_009707</name>
</gene>
<dbReference type="Proteomes" id="UP000567179">
    <property type="component" value="Unassembled WGS sequence"/>
</dbReference>
<dbReference type="AlphaFoldDB" id="A0A8H5BME4"/>
<feature type="region of interest" description="Disordered" evidence="1">
    <location>
        <begin position="272"/>
        <end position="305"/>
    </location>
</feature>
<feature type="compositionally biased region" description="Low complexity" evidence="1">
    <location>
        <begin position="176"/>
        <end position="185"/>
    </location>
</feature>